<dbReference type="EMBL" id="VFJE01000055">
    <property type="protein sequence ID" value="TPD67304.1"/>
    <property type="molecule type" value="Genomic_DNA"/>
</dbReference>
<dbReference type="InterPro" id="IPR007505">
    <property type="entry name" value="PDDEXK_7"/>
</dbReference>
<keyword evidence="3" id="KW-1185">Reference proteome</keyword>
<dbReference type="Pfam" id="PF09823">
    <property type="entry name" value="DUF2357"/>
    <property type="match status" value="1"/>
</dbReference>
<comment type="caution">
    <text evidence="2">The sequence shown here is derived from an EMBL/GenBank/DDBJ whole genome shotgun (WGS) entry which is preliminary data.</text>
</comment>
<protein>
    <submittedName>
        <fullName evidence="2">DUF2357 domain-containing protein</fullName>
    </submittedName>
</protein>
<dbReference type="Pfam" id="PF04411">
    <property type="entry name" value="PDDEXK_7"/>
    <property type="match status" value="1"/>
</dbReference>
<evidence type="ECO:0000259" key="1">
    <source>
        <dbReference type="Pfam" id="PF09823"/>
    </source>
</evidence>
<dbReference type="OrthoDB" id="32195at2"/>
<dbReference type="InterPro" id="IPR018633">
    <property type="entry name" value="DUF2357"/>
</dbReference>
<organism evidence="2 3">
    <name type="scientific">Flavobacterium microcysteis</name>
    <dbReference type="NCBI Taxonomy" id="2596891"/>
    <lineage>
        <taxon>Bacteria</taxon>
        <taxon>Pseudomonadati</taxon>
        <taxon>Bacteroidota</taxon>
        <taxon>Flavobacteriia</taxon>
        <taxon>Flavobacteriales</taxon>
        <taxon>Flavobacteriaceae</taxon>
        <taxon>Flavobacterium</taxon>
    </lineage>
</organism>
<name>A0A501Q4P4_9FLAO</name>
<proteinExistence type="predicted"/>
<reference evidence="2 3" key="1">
    <citation type="submission" date="2019-06" db="EMBL/GenBank/DDBJ databases">
        <title>Flavobacterium sp. MaA-Y11 from geoumgang.</title>
        <authorList>
            <person name="Jeong S."/>
        </authorList>
    </citation>
    <scope>NUCLEOTIDE SEQUENCE [LARGE SCALE GENOMIC DNA]</scope>
    <source>
        <strain evidence="2 3">MaA-Y11</strain>
    </source>
</reference>
<evidence type="ECO:0000313" key="3">
    <source>
        <dbReference type="Proteomes" id="UP000319175"/>
    </source>
</evidence>
<evidence type="ECO:0000313" key="2">
    <source>
        <dbReference type="EMBL" id="TPD67304.1"/>
    </source>
</evidence>
<dbReference type="RefSeq" id="WP_140001463.1">
    <property type="nucleotide sequence ID" value="NZ_VFJE01000055.1"/>
</dbReference>
<sequence>MKNECLKILLDEIESGLILSVFPEGRSDFRIIDSQDALLYSESIYQVLEGNSYEYSFNKNTYQLKASVPGIIIPSKTHISSGRMVPNIYVGTLTLEIEEIALGKPVYNLDIEVLATKFNRELDKSYRENYRFMLESITDKCTELLMQINTPIYQTFDINFDCDCGTIYQRFCFVQSIIDNSIFTESIERIIINPKTNWETESETADIRKIRRINNHSLRQIISGSNRILLSEQHLMQKFKIYSVPLKINSFRKIENSDTPENRFIKYVLETFKQFCDECLRVFQKFKMTKPSTEATYLSKKLDFFLNHTFFKDINPPTSLKLNSPVLQKRSGYREVLNRWLQFDFASKLIWKGGDDVYKAGKKDIATLYEYWLFFTLYDLIKEKFEIESIIFDEKVYKHLITETNDGLNVMLKSGKHTALEGNLTKRNRDLNIKFSYNRTFKGGIPYQNKVSGSWTTPMRPDFTLSAWPKMFSEEQAEANESIVHIHFDGKYKVDNFYRTAQLDLEGIDLEQELSKVSIDERKGNYKNIDLLKMHAYKDAIRRSGGAYILYPDINEKPFRGFHEIIPGLGAFSVNPSPDSDVRELSNFLDLIIDHLLDKTSQREQLSDEINKIFKKTKSDADFLHDRIPEFSGTDRLIIDKISVIIGFYKNIEQLNWILKNNLYNLRTSTYRGSFRLTKENIDAKYLILHGKNELKTNKIYKLKSAGPKVYSKNDLIKKHYPEPKGQLYFIYEIEGEVSDDFGSASFDLRQLTQFENFRNSATPFTVKLTELLKTKLDK</sequence>
<gene>
    <name evidence="2" type="ORF">FJA49_13615</name>
</gene>
<dbReference type="Proteomes" id="UP000319175">
    <property type="component" value="Unassembled WGS sequence"/>
</dbReference>
<accession>A0A501Q4P4</accession>
<dbReference type="AlphaFoldDB" id="A0A501Q4P4"/>
<feature type="domain" description="DUF2357" evidence="1">
    <location>
        <begin position="82"/>
        <end position="340"/>
    </location>
</feature>